<feature type="region of interest" description="Disordered" evidence="1">
    <location>
        <begin position="1125"/>
        <end position="1146"/>
    </location>
</feature>
<dbReference type="PROSITE" id="PS50010">
    <property type="entry name" value="DH_2"/>
    <property type="match status" value="1"/>
</dbReference>
<dbReference type="SUPFAM" id="SSF48065">
    <property type="entry name" value="DBL homology domain (DH-domain)"/>
    <property type="match status" value="1"/>
</dbReference>
<dbReference type="InterPro" id="IPR051092">
    <property type="entry name" value="FYVE_RhoGEF_PH"/>
</dbReference>
<dbReference type="GO" id="GO:0005085">
    <property type="term" value="F:guanyl-nucleotide exchange factor activity"/>
    <property type="evidence" value="ECO:0007669"/>
    <property type="project" value="InterPro"/>
</dbReference>
<feature type="compositionally biased region" description="Basic and acidic residues" evidence="1">
    <location>
        <begin position="611"/>
        <end position="620"/>
    </location>
</feature>
<feature type="compositionally biased region" description="Low complexity" evidence="1">
    <location>
        <begin position="518"/>
        <end position="540"/>
    </location>
</feature>
<accession>A0A4Y7TMQ6</accession>
<dbReference type="STRING" id="71717.A0A4Y7TMQ6"/>
<feature type="compositionally biased region" description="Low complexity" evidence="1">
    <location>
        <begin position="96"/>
        <end position="105"/>
    </location>
</feature>
<feature type="domain" description="DH" evidence="2">
    <location>
        <begin position="836"/>
        <end position="1048"/>
    </location>
</feature>
<feature type="compositionally biased region" description="Polar residues" evidence="1">
    <location>
        <begin position="800"/>
        <end position="814"/>
    </location>
</feature>
<feature type="compositionally biased region" description="Polar residues" evidence="1">
    <location>
        <begin position="19"/>
        <end position="31"/>
    </location>
</feature>
<feature type="compositionally biased region" description="Basic residues" evidence="1">
    <location>
        <begin position="1"/>
        <end position="11"/>
    </location>
</feature>
<comment type="caution">
    <text evidence="3">The sequence shown here is derived from an EMBL/GenBank/DDBJ whole genome shotgun (WGS) entry which is preliminary data.</text>
</comment>
<name>A0A4Y7TMQ6_COPMI</name>
<feature type="region of interest" description="Disordered" evidence="1">
    <location>
        <begin position="800"/>
        <end position="834"/>
    </location>
</feature>
<reference evidence="3 4" key="1">
    <citation type="journal article" date="2019" name="Nat. Ecol. Evol.">
        <title>Megaphylogeny resolves global patterns of mushroom evolution.</title>
        <authorList>
            <person name="Varga T."/>
            <person name="Krizsan K."/>
            <person name="Foldi C."/>
            <person name="Dima B."/>
            <person name="Sanchez-Garcia M."/>
            <person name="Sanchez-Ramirez S."/>
            <person name="Szollosi G.J."/>
            <person name="Szarkandi J.G."/>
            <person name="Papp V."/>
            <person name="Albert L."/>
            <person name="Andreopoulos W."/>
            <person name="Angelini C."/>
            <person name="Antonin V."/>
            <person name="Barry K.W."/>
            <person name="Bougher N.L."/>
            <person name="Buchanan P."/>
            <person name="Buyck B."/>
            <person name="Bense V."/>
            <person name="Catcheside P."/>
            <person name="Chovatia M."/>
            <person name="Cooper J."/>
            <person name="Damon W."/>
            <person name="Desjardin D."/>
            <person name="Finy P."/>
            <person name="Geml J."/>
            <person name="Haridas S."/>
            <person name="Hughes K."/>
            <person name="Justo A."/>
            <person name="Karasinski D."/>
            <person name="Kautmanova I."/>
            <person name="Kiss B."/>
            <person name="Kocsube S."/>
            <person name="Kotiranta H."/>
            <person name="LaButti K.M."/>
            <person name="Lechner B.E."/>
            <person name="Liimatainen K."/>
            <person name="Lipzen A."/>
            <person name="Lukacs Z."/>
            <person name="Mihaltcheva S."/>
            <person name="Morgado L.N."/>
            <person name="Niskanen T."/>
            <person name="Noordeloos M.E."/>
            <person name="Ohm R.A."/>
            <person name="Ortiz-Santana B."/>
            <person name="Ovrebo C."/>
            <person name="Racz N."/>
            <person name="Riley R."/>
            <person name="Savchenko A."/>
            <person name="Shiryaev A."/>
            <person name="Soop K."/>
            <person name="Spirin V."/>
            <person name="Szebenyi C."/>
            <person name="Tomsovsky M."/>
            <person name="Tulloss R.E."/>
            <person name="Uehling J."/>
            <person name="Grigoriev I.V."/>
            <person name="Vagvolgyi C."/>
            <person name="Papp T."/>
            <person name="Martin F.M."/>
            <person name="Miettinen O."/>
            <person name="Hibbett D.S."/>
            <person name="Nagy L.G."/>
        </authorList>
    </citation>
    <scope>NUCLEOTIDE SEQUENCE [LARGE SCALE GENOMIC DNA]</scope>
    <source>
        <strain evidence="3 4">FP101781</strain>
    </source>
</reference>
<dbReference type="Proteomes" id="UP000298030">
    <property type="component" value="Unassembled WGS sequence"/>
</dbReference>
<keyword evidence="4" id="KW-1185">Reference proteome</keyword>
<dbReference type="GO" id="GO:0005737">
    <property type="term" value="C:cytoplasm"/>
    <property type="evidence" value="ECO:0007669"/>
    <property type="project" value="TreeGrafter"/>
</dbReference>
<feature type="region of interest" description="Disordered" evidence="1">
    <location>
        <begin position="203"/>
        <end position="374"/>
    </location>
</feature>
<dbReference type="OrthoDB" id="1716625at2759"/>
<feature type="compositionally biased region" description="Acidic residues" evidence="1">
    <location>
        <begin position="745"/>
        <end position="759"/>
    </location>
</feature>
<feature type="compositionally biased region" description="Low complexity" evidence="1">
    <location>
        <begin position="1072"/>
        <end position="1085"/>
    </location>
</feature>
<feature type="region of interest" description="Disordered" evidence="1">
    <location>
        <begin position="1072"/>
        <end position="1095"/>
    </location>
</feature>
<feature type="region of interest" description="Disordered" evidence="1">
    <location>
        <begin position="518"/>
        <end position="761"/>
    </location>
</feature>
<feature type="compositionally biased region" description="Low complexity" evidence="1">
    <location>
        <begin position="624"/>
        <end position="634"/>
    </location>
</feature>
<gene>
    <name evidence="3" type="ORF">FA13DRAFT_1811756</name>
</gene>
<organism evidence="3 4">
    <name type="scientific">Coprinellus micaceus</name>
    <name type="common">Glistening ink-cap mushroom</name>
    <name type="synonym">Coprinus micaceus</name>
    <dbReference type="NCBI Taxonomy" id="71717"/>
    <lineage>
        <taxon>Eukaryota</taxon>
        <taxon>Fungi</taxon>
        <taxon>Dikarya</taxon>
        <taxon>Basidiomycota</taxon>
        <taxon>Agaricomycotina</taxon>
        <taxon>Agaricomycetes</taxon>
        <taxon>Agaricomycetidae</taxon>
        <taxon>Agaricales</taxon>
        <taxon>Agaricineae</taxon>
        <taxon>Psathyrellaceae</taxon>
        <taxon>Coprinellus</taxon>
    </lineage>
</organism>
<dbReference type="InterPro" id="IPR035899">
    <property type="entry name" value="DBL_dom_sf"/>
</dbReference>
<dbReference type="SMART" id="SM00325">
    <property type="entry name" value="RhoGEF"/>
    <property type="match status" value="1"/>
</dbReference>
<feature type="compositionally biased region" description="Polar residues" evidence="1">
    <location>
        <begin position="121"/>
        <end position="136"/>
    </location>
</feature>
<evidence type="ECO:0000313" key="3">
    <source>
        <dbReference type="EMBL" id="TEB35241.1"/>
    </source>
</evidence>
<dbReference type="Pfam" id="PF00621">
    <property type="entry name" value="RhoGEF"/>
    <property type="match status" value="1"/>
</dbReference>
<dbReference type="Gene3D" id="1.20.900.10">
    <property type="entry name" value="Dbl homology (DH) domain"/>
    <property type="match status" value="1"/>
</dbReference>
<evidence type="ECO:0000259" key="2">
    <source>
        <dbReference type="PROSITE" id="PS50010"/>
    </source>
</evidence>
<feature type="region of interest" description="Disordered" evidence="1">
    <location>
        <begin position="1"/>
        <end position="183"/>
    </location>
</feature>
<feature type="compositionally biased region" description="Low complexity" evidence="1">
    <location>
        <begin position="392"/>
        <end position="403"/>
    </location>
</feature>
<proteinExistence type="predicted"/>
<feature type="compositionally biased region" description="Basic and acidic residues" evidence="1">
    <location>
        <begin position="572"/>
        <end position="586"/>
    </location>
</feature>
<feature type="region of interest" description="Disordered" evidence="1">
    <location>
        <begin position="387"/>
        <end position="407"/>
    </location>
</feature>
<sequence length="1388" mass="152106">MKKQKRSKMSRKRPDTPHSKLQANPNPTSAANVVPRPFLPPSYYAAAGGIPYPRKSTNQALPFKGTPTSTPTPTGVDRELDRSSKRTRQTNPDPPSSASESSFQSRLKGPQARVYADSRKPTNTLAGQAPPSSDPSGSEKWHGLSPDFEADLLPSLQSTIHRMTRPPSRVLAGSTNLGGEGYGYENQYEREGLKRRPTIAPISARAGGSSSMEAQAHSQGQVQGSTPGSRIPRKSALKSALRTSMQKMDPAFVESVQTPTPAPSASLATPTPGPTPSTPRSPSRNSLRSVKSLLSRKLGGSNQQNVPPSPTMPSTQPKHERTTDYFSNQATPASHLPRPKARQEYQSQQCTPTYTSQTTAAATDESDFENKYERQWMERRRLTVANAEVVPSGSSSSDSSMSSCDNLPTPRLGQYISHKATQPQRKFTPTLNATSAKPGPGFEMYQQNHNRFSSVTAPNSPLLPNMEFPEKDRAKILRFSLPPSGSDASLYSNHQLSYPGSWDTENENEYSEHEEYRVSVQSATSTASSNPPKRVPVPRGGVDKACWEDGLSGSGSEEFQSDGDYHNQGQSRFDRNDGRRGWEENPTRPLSGSHPCHQPSRPVTRITPQRGDQREYRERPSPAPAARPASIRPSVTDQRSKSPATPKPTQANASHAWFNESSGSFEADEFDHIPSTPQRKAPLPPGFEAASLSQEWRRQAAQQREAFGLPPSVSDEDNLGGKGAKRWSESDSYRSSVASTRWEWSGEEEEGSGGGEDEALSSSAENMIKTLHPEWARNMPIMSAASSATSFYEDQNDNFETATEDTPLNTSSESAPPPPNPHFAAAGRQKHSSRDPRDEIILEFLRSEEIFLSNTQLCIDTFIIPIRTENSRSWIGGVPTNISRLLDWFEDIANLHLAVYQSLESSAAVQEGDGASAGLAGYLYDFVGKLHVYQPYLVSLADVLEEVAALVGDGRSDFGEFIRIQEKQVETAGWTFEQLLMEPVNRLAVYQDLFSDLLKVTPQDHPEFLATMLLSRSADTVMRVMTEVKVRETEHRLIQSLAAQLEDSAMAKLLCSRERRLLHSGTLRLVSPSVNLSPPVSQPPSHQAKAQKRSSKLVQAITNWDRKPERSNSLKSIASSVRSFSTTSSFSNGPPPPPSLDNSRSSRLPLLKGLFKGKPASVITTPPPSGMAAILSEAPSDCVQVFVFSDMVLLVLPKPTTGSKYSLVPKLGLAKVFSALSEQKGSANDLCIQMIPTSINSMENDTLPRAASIATLIFEVLPTGLDVPGGYDDQTEENCRAWNLAFEKSAEDTAQLLSCPGPRKAVPSERSKVTWLAVSSLIASGLPLPRSASGQLPDLEYGRMDEEAKKLEREERGWWSLRYQQVLGEHVHPSPRGARVQDEDKNFV</sequence>
<evidence type="ECO:0000256" key="1">
    <source>
        <dbReference type="SAM" id="MobiDB-lite"/>
    </source>
</evidence>
<dbReference type="PANTHER" id="PTHR12673">
    <property type="entry name" value="FACIOGENITAL DYSPLASIA PROTEIN"/>
    <property type="match status" value="1"/>
</dbReference>
<feature type="compositionally biased region" description="Low complexity" evidence="1">
    <location>
        <begin position="280"/>
        <end position="302"/>
    </location>
</feature>
<dbReference type="EMBL" id="QPFP01000008">
    <property type="protein sequence ID" value="TEB35241.1"/>
    <property type="molecule type" value="Genomic_DNA"/>
</dbReference>
<feature type="compositionally biased region" description="Polar residues" evidence="1">
    <location>
        <begin position="635"/>
        <end position="664"/>
    </location>
</feature>
<dbReference type="PANTHER" id="PTHR12673:SF159">
    <property type="entry name" value="LD03170P"/>
    <property type="match status" value="1"/>
</dbReference>
<dbReference type="InterPro" id="IPR000219">
    <property type="entry name" value="DH_dom"/>
</dbReference>
<feature type="compositionally biased region" description="Polar residues" evidence="1">
    <location>
        <begin position="344"/>
        <end position="361"/>
    </location>
</feature>
<protein>
    <recommendedName>
        <fullName evidence="2">DH domain-containing protein</fullName>
    </recommendedName>
</protein>
<evidence type="ECO:0000313" key="4">
    <source>
        <dbReference type="Proteomes" id="UP000298030"/>
    </source>
</evidence>
<feature type="compositionally biased region" description="Polar residues" evidence="1">
    <location>
        <begin position="208"/>
        <end position="228"/>
    </location>
</feature>